<gene>
    <name evidence="1" type="ORF">A1Q1_05459</name>
</gene>
<proteinExistence type="predicted"/>
<dbReference type="EMBL" id="ALBS01000030">
    <property type="protein sequence ID" value="EJT52249.1"/>
    <property type="molecule type" value="Genomic_DNA"/>
</dbReference>
<evidence type="ECO:0000313" key="2">
    <source>
        <dbReference type="Proteomes" id="UP000002748"/>
    </source>
</evidence>
<reference evidence="1 2" key="1">
    <citation type="journal article" date="2012" name="Eukaryot. Cell">
        <title>Draft genome sequence of CBS 2479, the standard type strain of Trichosporon asahii.</title>
        <authorList>
            <person name="Yang R.Y."/>
            <person name="Li H.T."/>
            <person name="Zhu H."/>
            <person name="Zhou G.P."/>
            <person name="Wang M."/>
            <person name="Wang L."/>
        </authorList>
    </citation>
    <scope>NUCLEOTIDE SEQUENCE [LARGE SCALE GENOMIC DNA]</scope>
    <source>
        <strain evidence="2">ATCC 90039 / CBS 2479 / JCM 2466 / KCTC 7840 / NCYC 2677 / UAMH 7654</strain>
    </source>
</reference>
<comment type="caution">
    <text evidence="1">The sequence shown here is derived from an EMBL/GenBank/DDBJ whole genome shotgun (WGS) entry which is preliminary data.</text>
</comment>
<dbReference type="Proteomes" id="UP000002748">
    <property type="component" value="Unassembled WGS sequence"/>
</dbReference>
<evidence type="ECO:0000313" key="1">
    <source>
        <dbReference type="EMBL" id="EJT52249.1"/>
    </source>
</evidence>
<dbReference type="KEGG" id="tasa:A1Q1_05459"/>
<name>J6F5D7_TRIAS</name>
<dbReference type="AlphaFoldDB" id="J6F5D7"/>
<accession>J6F5D7</accession>
<dbReference type="RefSeq" id="XP_014183572.1">
    <property type="nucleotide sequence ID" value="XM_014328097.1"/>
</dbReference>
<dbReference type="HOGENOM" id="CLU_1147880_0_0_1"/>
<organism evidence="1 2">
    <name type="scientific">Trichosporon asahii var. asahii (strain ATCC 90039 / CBS 2479 / JCM 2466 / KCTC 7840 / NBRC 103889/ NCYC 2677 / UAMH 7654)</name>
    <name type="common">Yeast</name>
    <dbReference type="NCBI Taxonomy" id="1186058"/>
    <lineage>
        <taxon>Eukaryota</taxon>
        <taxon>Fungi</taxon>
        <taxon>Dikarya</taxon>
        <taxon>Basidiomycota</taxon>
        <taxon>Agaricomycotina</taxon>
        <taxon>Tremellomycetes</taxon>
        <taxon>Trichosporonales</taxon>
        <taxon>Trichosporonaceae</taxon>
        <taxon>Trichosporon</taxon>
    </lineage>
</organism>
<protein>
    <submittedName>
        <fullName evidence="1">Uncharacterized protein</fullName>
    </submittedName>
</protein>
<dbReference type="GeneID" id="25988971"/>
<sequence>MRAPEETFTLISSDLRRFKVPAALLWTARGPLLVQFTDPLIENSDVLRAFLDLLMGTPELDATFSTETLLRLARFLEKWDCPDVMIKLGAGVERAFASSAMTPESACAIAAALGDLSLCEDIVKLAGKMRILPWRSGYLPASWERFIDPAYHDALLWRRDEYRTSTVHRPPPPYDVRMLAFQDLGRSLRLRRQPTLQELAQCFRYRVERALARQTSARRLLHWLQDTAAIELDEPEVPRLDA</sequence>
<dbReference type="VEuPathDB" id="FungiDB:A1Q1_05459"/>